<dbReference type="SUPFAM" id="SSF53822">
    <property type="entry name" value="Periplasmic binding protein-like I"/>
    <property type="match status" value="1"/>
</dbReference>
<feature type="domain" description="HTH lacI-type" evidence="4">
    <location>
        <begin position="2"/>
        <end position="56"/>
    </location>
</feature>
<dbReference type="PANTHER" id="PTHR30146:SF153">
    <property type="entry name" value="LACTOSE OPERON REPRESSOR"/>
    <property type="match status" value="1"/>
</dbReference>
<evidence type="ECO:0000259" key="4">
    <source>
        <dbReference type="PROSITE" id="PS50932"/>
    </source>
</evidence>
<reference evidence="6" key="1">
    <citation type="journal article" date="2016" name="Sci. Rep.">
        <title>Evaluation of genetic diversity among strains of the human gut commensal Bifidobacterium adolescentis.</title>
        <authorList>
            <person name="Duranti S."/>
            <person name="Milani C."/>
            <person name="Lugli G.A."/>
            <person name="Mancabelli L."/>
            <person name="Turroni F."/>
            <person name="Ferrario C."/>
            <person name="Mangifesta M."/>
            <person name="Viappiani A."/>
            <person name="Sanchez B."/>
            <person name="Margolles A."/>
            <person name="van Sinderen D."/>
            <person name="Ventura M."/>
        </authorList>
    </citation>
    <scope>NUCLEOTIDE SEQUENCE</scope>
    <source>
        <strain evidence="6">703B</strain>
    </source>
</reference>
<reference evidence="6" key="2">
    <citation type="submission" date="2023-09" db="EMBL/GenBank/DDBJ databases">
        <title>Ecological and genomic based identification of the Bifidobacterium adolescentis prototype of the healthy human gut microbiota.</title>
        <authorList>
            <person name="Lugli G.A."/>
            <person name="Argentini C."/>
            <person name="Tarracchini C."/>
            <person name="Fontana F."/>
            <person name="Alessandri G."/>
            <person name="Mancabelli L."/>
            <person name="Milani C."/>
            <person name="Turroni F."/>
            <person name="Ventura M."/>
        </authorList>
    </citation>
    <scope>NUCLEOTIDE SEQUENCE</scope>
    <source>
        <strain evidence="6">703B</strain>
    </source>
</reference>
<gene>
    <name evidence="6" type="ORF">B0703_09995</name>
</gene>
<dbReference type="SUPFAM" id="SSF47413">
    <property type="entry name" value="lambda repressor-like DNA-binding domains"/>
    <property type="match status" value="1"/>
</dbReference>
<organism evidence="6 7">
    <name type="scientific">Bifidobacterium adolescentis</name>
    <dbReference type="NCBI Taxonomy" id="1680"/>
    <lineage>
        <taxon>Bacteria</taxon>
        <taxon>Bacillati</taxon>
        <taxon>Actinomycetota</taxon>
        <taxon>Actinomycetes</taxon>
        <taxon>Bifidobacteriales</taxon>
        <taxon>Bifidobacteriaceae</taxon>
        <taxon>Bifidobacterium</taxon>
    </lineage>
</organism>
<dbReference type="Gene3D" id="1.10.260.40">
    <property type="entry name" value="lambda repressor-like DNA-binding domains"/>
    <property type="match status" value="1"/>
</dbReference>
<dbReference type="PROSITE" id="PS00356">
    <property type="entry name" value="HTH_LACI_1"/>
    <property type="match status" value="1"/>
</dbReference>
<dbReference type="Pfam" id="PF13377">
    <property type="entry name" value="Peripla_BP_3"/>
    <property type="match status" value="1"/>
</dbReference>
<dbReference type="CDD" id="cd01392">
    <property type="entry name" value="HTH_LacI"/>
    <property type="match status" value="1"/>
</dbReference>
<protein>
    <submittedName>
        <fullName evidence="6">LacI family DNA-binding transcriptional regulator</fullName>
    </submittedName>
</protein>
<evidence type="ECO:0000259" key="5">
    <source>
        <dbReference type="PROSITE" id="PS50943"/>
    </source>
</evidence>
<proteinExistence type="predicted"/>
<keyword evidence="2 6" id="KW-0238">DNA-binding</keyword>
<dbReference type="GO" id="GO:0000976">
    <property type="term" value="F:transcription cis-regulatory region binding"/>
    <property type="evidence" value="ECO:0007669"/>
    <property type="project" value="TreeGrafter"/>
</dbReference>
<dbReference type="RefSeq" id="WP_085347015.1">
    <property type="nucleotide sequence ID" value="NZ_CP133648.1"/>
</dbReference>
<dbReference type="PANTHER" id="PTHR30146">
    <property type="entry name" value="LACI-RELATED TRANSCRIPTIONAL REPRESSOR"/>
    <property type="match status" value="1"/>
</dbReference>
<name>A0AAF1A4K4_BIFAD</name>
<accession>A0AAF1A4K4</accession>
<dbReference type="PROSITE" id="PS50943">
    <property type="entry name" value="HTH_CROC1"/>
    <property type="match status" value="1"/>
</dbReference>
<dbReference type="InterPro" id="IPR001387">
    <property type="entry name" value="Cro/C1-type_HTH"/>
</dbReference>
<keyword evidence="1" id="KW-0805">Transcription regulation</keyword>
<dbReference type="InterPro" id="IPR010982">
    <property type="entry name" value="Lambda_DNA-bd_dom_sf"/>
</dbReference>
<evidence type="ECO:0000313" key="6">
    <source>
        <dbReference type="EMBL" id="WNE85281.1"/>
    </source>
</evidence>
<evidence type="ECO:0000256" key="2">
    <source>
        <dbReference type="ARBA" id="ARBA00023125"/>
    </source>
</evidence>
<dbReference type="InterPro" id="IPR000843">
    <property type="entry name" value="HTH_LacI"/>
</dbReference>
<dbReference type="AlphaFoldDB" id="A0AAF1A4K4"/>
<dbReference type="PROSITE" id="PS50932">
    <property type="entry name" value="HTH_LACI_2"/>
    <property type="match status" value="1"/>
</dbReference>
<evidence type="ECO:0000313" key="7">
    <source>
        <dbReference type="Proteomes" id="UP000193179"/>
    </source>
</evidence>
<dbReference type="Pfam" id="PF00356">
    <property type="entry name" value="LacI"/>
    <property type="match status" value="1"/>
</dbReference>
<evidence type="ECO:0000256" key="1">
    <source>
        <dbReference type="ARBA" id="ARBA00023015"/>
    </source>
</evidence>
<evidence type="ECO:0000256" key="3">
    <source>
        <dbReference type="ARBA" id="ARBA00023163"/>
    </source>
</evidence>
<dbReference type="InterPro" id="IPR028082">
    <property type="entry name" value="Peripla_BP_I"/>
</dbReference>
<dbReference type="GO" id="GO:0003700">
    <property type="term" value="F:DNA-binding transcription factor activity"/>
    <property type="evidence" value="ECO:0007669"/>
    <property type="project" value="TreeGrafter"/>
</dbReference>
<dbReference type="InterPro" id="IPR046335">
    <property type="entry name" value="LacI/GalR-like_sensor"/>
</dbReference>
<dbReference type="EMBL" id="CP133648">
    <property type="protein sequence ID" value="WNE85281.1"/>
    <property type="molecule type" value="Genomic_DNA"/>
</dbReference>
<dbReference type="Proteomes" id="UP000193179">
    <property type="component" value="Chromosome"/>
</dbReference>
<dbReference type="SMART" id="SM00354">
    <property type="entry name" value="HTH_LACI"/>
    <property type="match status" value="1"/>
</dbReference>
<dbReference type="CDD" id="cd06267">
    <property type="entry name" value="PBP1_LacI_sugar_binding-like"/>
    <property type="match status" value="1"/>
</dbReference>
<dbReference type="Gene3D" id="3.40.50.2300">
    <property type="match status" value="2"/>
</dbReference>
<sequence length="343" mass="37376">MAGIKDVAREAGVSASTVSYVLSGKRSISAKTTGKVMAAVEKLGYTPDASARKMRGMRNQIIALSAPIRGDINQARYNAYFLRTAWAARNAGYDVMLLTGPDAVKDIRRVTQSNLADGIVLLDVEQDDERAAQSGTFSKPCVTIGYPSSHADCACVDIDFVLMGQKAIDFLHEKGHRTVAFLRNNESDYDRRSGYVMLFRESLLAHARECGMTIIESEHYEADSFDAKRFVHAAFARPDRPTAIINQANASVLSRVLVELHDNGISIPQDVSVLSCGTYFEGEPTRFLVSEMPVMPEELCTEAMNLLVSAIEEHTNIKGSVKLIDPAVKHRGSVAEAGSGEAI</sequence>
<keyword evidence="3" id="KW-0804">Transcription</keyword>
<feature type="domain" description="HTH cro/C1-type" evidence="5">
    <location>
        <begin position="5"/>
        <end position="32"/>
    </location>
</feature>